<protein>
    <recommendedName>
        <fullName evidence="8">LPS export ABC transporter permease LptG</fullName>
    </recommendedName>
</protein>
<dbReference type="InterPro" id="IPR005495">
    <property type="entry name" value="LptG/LptF_permease"/>
</dbReference>
<feature type="transmembrane region" description="Helical" evidence="6">
    <location>
        <begin position="320"/>
        <end position="338"/>
    </location>
</feature>
<keyword evidence="4 6" id="KW-1133">Transmembrane helix</keyword>
<keyword evidence="5 6" id="KW-0472">Membrane</keyword>
<sequence>MSGMVLLVLLSLGAFVEFIGQQDDIGIGTYGVPEALLYVLLKLPRLAAGMLPVSVLLGALLGLGNLANHSELIVMRTSGVSIEELVKAVARAGMVVAIFGIVLGEYMSPPLDRYARQLKTFSKSGEMGLAGGQSVWVRDGRTIFNVSRAGEGNRFGGVYVFVMGENGELAAIGRANSAQLTEENEWMLNNFAETVFTADGVRIRKVARESQQNNLTTDLLAMTEVRASSLDAIELYRYIQYLRNNGLNASRYQIAFWMRLSMAAGIVVMGVLALPFVLGELRSTGAGARMLIGVIIGLAYFLLSKTMGDSGEVYNLNPFLVAWLPTIMLAGVATIALGRTR</sequence>
<evidence type="ECO:0000256" key="6">
    <source>
        <dbReference type="SAM" id="Phobius"/>
    </source>
</evidence>
<evidence type="ECO:0000256" key="3">
    <source>
        <dbReference type="ARBA" id="ARBA00022692"/>
    </source>
</evidence>
<feature type="transmembrane region" description="Helical" evidence="6">
    <location>
        <begin position="290"/>
        <end position="308"/>
    </location>
</feature>
<name>A0A382KJN7_9ZZZZ</name>
<keyword evidence="2" id="KW-1003">Cell membrane</keyword>
<dbReference type="GO" id="GO:0055085">
    <property type="term" value="P:transmembrane transport"/>
    <property type="evidence" value="ECO:0007669"/>
    <property type="project" value="InterPro"/>
</dbReference>
<dbReference type="Pfam" id="PF03739">
    <property type="entry name" value="LptF_LptG"/>
    <property type="match status" value="1"/>
</dbReference>
<evidence type="ECO:0000256" key="5">
    <source>
        <dbReference type="ARBA" id="ARBA00023136"/>
    </source>
</evidence>
<dbReference type="GO" id="GO:0043190">
    <property type="term" value="C:ATP-binding cassette (ABC) transporter complex"/>
    <property type="evidence" value="ECO:0007669"/>
    <property type="project" value="InterPro"/>
</dbReference>
<dbReference type="InterPro" id="IPR030923">
    <property type="entry name" value="LptG"/>
</dbReference>
<feature type="transmembrane region" description="Helical" evidence="6">
    <location>
        <begin position="88"/>
        <end position="107"/>
    </location>
</feature>
<dbReference type="AlphaFoldDB" id="A0A382KJN7"/>
<keyword evidence="3 6" id="KW-0812">Transmembrane</keyword>
<dbReference type="PANTHER" id="PTHR33529">
    <property type="entry name" value="SLR0882 PROTEIN-RELATED"/>
    <property type="match status" value="1"/>
</dbReference>
<evidence type="ECO:0000256" key="2">
    <source>
        <dbReference type="ARBA" id="ARBA00022475"/>
    </source>
</evidence>
<evidence type="ECO:0000313" key="7">
    <source>
        <dbReference type="EMBL" id="SVC24356.1"/>
    </source>
</evidence>
<evidence type="ECO:0008006" key="8">
    <source>
        <dbReference type="Google" id="ProtNLM"/>
    </source>
</evidence>
<dbReference type="PANTHER" id="PTHR33529:SF2">
    <property type="entry name" value="LIPOPOLYSACCHARIDE EXPORT SYSTEM PERMEASE PROTEIN LPTG"/>
    <property type="match status" value="1"/>
</dbReference>
<accession>A0A382KJN7</accession>
<dbReference type="NCBIfam" id="TIGR04408">
    <property type="entry name" value="LptG_lptG"/>
    <property type="match status" value="1"/>
</dbReference>
<dbReference type="EMBL" id="UINC01080944">
    <property type="protein sequence ID" value="SVC24356.1"/>
    <property type="molecule type" value="Genomic_DNA"/>
</dbReference>
<gene>
    <name evidence="7" type="ORF">METZ01_LOCUS277210</name>
</gene>
<comment type="subcellular location">
    <subcellularLocation>
        <location evidence="1">Cell membrane</location>
        <topology evidence="1">Multi-pass membrane protein</topology>
    </subcellularLocation>
</comment>
<organism evidence="7">
    <name type="scientific">marine metagenome</name>
    <dbReference type="NCBI Taxonomy" id="408172"/>
    <lineage>
        <taxon>unclassified sequences</taxon>
        <taxon>metagenomes</taxon>
        <taxon>ecological metagenomes</taxon>
    </lineage>
</organism>
<feature type="transmembrane region" description="Helical" evidence="6">
    <location>
        <begin position="254"/>
        <end position="278"/>
    </location>
</feature>
<reference evidence="7" key="1">
    <citation type="submission" date="2018-05" db="EMBL/GenBank/DDBJ databases">
        <authorList>
            <person name="Lanie J.A."/>
            <person name="Ng W.-L."/>
            <person name="Kazmierczak K.M."/>
            <person name="Andrzejewski T.M."/>
            <person name="Davidsen T.M."/>
            <person name="Wayne K.J."/>
            <person name="Tettelin H."/>
            <person name="Glass J.I."/>
            <person name="Rusch D."/>
            <person name="Podicherti R."/>
            <person name="Tsui H.-C.T."/>
            <person name="Winkler M.E."/>
        </authorList>
    </citation>
    <scope>NUCLEOTIDE SEQUENCE</scope>
</reference>
<evidence type="ECO:0000256" key="4">
    <source>
        <dbReference type="ARBA" id="ARBA00022989"/>
    </source>
</evidence>
<evidence type="ECO:0000256" key="1">
    <source>
        <dbReference type="ARBA" id="ARBA00004651"/>
    </source>
</evidence>
<proteinExistence type="predicted"/>
<feature type="transmembrane region" description="Helical" evidence="6">
    <location>
        <begin position="46"/>
        <end position="67"/>
    </location>
</feature>
<dbReference type="GO" id="GO:0015920">
    <property type="term" value="P:lipopolysaccharide transport"/>
    <property type="evidence" value="ECO:0007669"/>
    <property type="project" value="TreeGrafter"/>
</dbReference>